<feature type="zinc finger region" description="C3H1-type" evidence="27">
    <location>
        <begin position="1066"/>
        <end position="1092"/>
    </location>
</feature>
<dbReference type="Gene3D" id="3.30.200.20">
    <property type="entry name" value="Phosphorylase Kinase, domain 1"/>
    <property type="match status" value="1"/>
</dbReference>
<comment type="similarity">
    <text evidence="3">Belongs to the protein kinase superfamily. Ser/Thr protein kinase family.</text>
</comment>
<evidence type="ECO:0000259" key="32">
    <source>
        <dbReference type="PROSITE" id="PS50103"/>
    </source>
</evidence>
<dbReference type="OrthoDB" id="676979at2759"/>
<dbReference type="PANTHER" id="PTHR48005">
    <property type="entry name" value="LEUCINE RICH REPEAT KINASE 2"/>
    <property type="match status" value="1"/>
</dbReference>
<dbReference type="InterPro" id="IPR000719">
    <property type="entry name" value="Prot_kinase_dom"/>
</dbReference>
<keyword evidence="17" id="KW-0418">Kinase</keyword>
<evidence type="ECO:0000256" key="28">
    <source>
        <dbReference type="PROSITE-ProRule" id="PRU10141"/>
    </source>
</evidence>
<dbReference type="Gene3D" id="3.80.10.10">
    <property type="entry name" value="Ribonuclease Inhibitor"/>
    <property type="match status" value="3"/>
</dbReference>
<dbReference type="InterPro" id="IPR003591">
    <property type="entry name" value="Leu-rich_rpt_typical-subtyp"/>
</dbReference>
<dbReference type="SMART" id="SM00356">
    <property type="entry name" value="ZnF_C3H1"/>
    <property type="match status" value="3"/>
</dbReference>
<dbReference type="SMART" id="SM00365">
    <property type="entry name" value="LRR_SD22"/>
    <property type="match status" value="4"/>
</dbReference>
<dbReference type="Gene3D" id="3.30.1370.210">
    <property type="match status" value="1"/>
</dbReference>
<keyword evidence="10" id="KW-0808">Transferase</keyword>
<comment type="similarity">
    <text evidence="4">Belongs to the RLP family.</text>
</comment>
<evidence type="ECO:0000256" key="24">
    <source>
        <dbReference type="ARBA" id="ARBA00023180"/>
    </source>
</evidence>
<evidence type="ECO:0000256" key="23">
    <source>
        <dbReference type="ARBA" id="ARBA00023170"/>
    </source>
</evidence>
<keyword evidence="15 28" id="KW-0547">Nucleotide-binding</keyword>
<feature type="compositionally biased region" description="Acidic residues" evidence="29">
    <location>
        <begin position="1734"/>
        <end position="1743"/>
    </location>
</feature>
<accession>A0A9E7GU78</accession>
<feature type="transmembrane region" description="Helical" evidence="30">
    <location>
        <begin position="6"/>
        <end position="25"/>
    </location>
</feature>
<dbReference type="Pfam" id="PF15663">
    <property type="entry name" value="zf-CCCH_3"/>
    <property type="match status" value="1"/>
</dbReference>
<keyword evidence="22 30" id="KW-0472">Membrane</keyword>
<feature type="compositionally biased region" description="Basic and acidic residues" evidence="29">
    <location>
        <begin position="1344"/>
        <end position="1356"/>
    </location>
</feature>
<dbReference type="PANTHER" id="PTHR48005:SF62">
    <property type="entry name" value="OS02G0116700 PROTEIN"/>
    <property type="match status" value="1"/>
</dbReference>
<keyword evidence="13" id="KW-0732">Signal</keyword>
<dbReference type="InterPro" id="IPR001611">
    <property type="entry name" value="Leu-rich_rpt"/>
</dbReference>
<dbReference type="Pfam" id="PF00069">
    <property type="entry name" value="Pkinase"/>
    <property type="match status" value="1"/>
</dbReference>
<feature type="region of interest" description="Disordered" evidence="29">
    <location>
        <begin position="1719"/>
        <end position="1743"/>
    </location>
</feature>
<keyword evidence="34" id="KW-1185">Reference proteome</keyword>
<dbReference type="FunFam" id="3.80.10.10:FF:000213">
    <property type="entry name" value="Tyrosine-sulfated glycopeptide receptor 1"/>
    <property type="match status" value="1"/>
</dbReference>
<evidence type="ECO:0000256" key="6">
    <source>
        <dbReference type="ARBA" id="ARBA00022475"/>
    </source>
</evidence>
<evidence type="ECO:0000256" key="7">
    <source>
        <dbReference type="ARBA" id="ARBA00022527"/>
    </source>
</evidence>
<comment type="catalytic activity">
    <reaction evidence="26">
        <text>L-seryl-[protein] + ATP = O-phospho-L-seryl-[protein] + ADP + H(+)</text>
        <dbReference type="Rhea" id="RHEA:17989"/>
        <dbReference type="Rhea" id="RHEA-COMP:9863"/>
        <dbReference type="Rhea" id="RHEA-COMP:11604"/>
        <dbReference type="ChEBI" id="CHEBI:15378"/>
        <dbReference type="ChEBI" id="CHEBI:29999"/>
        <dbReference type="ChEBI" id="CHEBI:30616"/>
        <dbReference type="ChEBI" id="CHEBI:83421"/>
        <dbReference type="ChEBI" id="CHEBI:456216"/>
        <dbReference type="EC" id="2.7.11.1"/>
    </reaction>
</comment>
<feature type="domain" description="C3H1-type" evidence="32">
    <location>
        <begin position="1128"/>
        <end position="1155"/>
    </location>
</feature>
<evidence type="ECO:0000256" key="12">
    <source>
        <dbReference type="ARBA" id="ARBA00022723"/>
    </source>
</evidence>
<evidence type="ECO:0000256" key="9">
    <source>
        <dbReference type="ARBA" id="ARBA00022614"/>
    </source>
</evidence>
<keyword evidence="7" id="KW-0723">Serine/threonine-protein kinase</keyword>
<keyword evidence="23" id="KW-0675">Receptor</keyword>
<keyword evidence="11 30" id="KW-0812">Transmembrane</keyword>
<dbReference type="EC" id="2.7.11.1" evidence="5"/>
<dbReference type="PRINTS" id="PR00019">
    <property type="entry name" value="LEURICHRPT"/>
</dbReference>
<feature type="domain" description="C3H1-type" evidence="32">
    <location>
        <begin position="1066"/>
        <end position="1092"/>
    </location>
</feature>
<evidence type="ECO:0000256" key="21">
    <source>
        <dbReference type="ARBA" id="ARBA00023125"/>
    </source>
</evidence>
<dbReference type="InterPro" id="IPR032675">
    <property type="entry name" value="LRR_dom_sf"/>
</dbReference>
<reference evidence="33" key="1">
    <citation type="submission" date="2022-05" db="EMBL/GenBank/DDBJ databases">
        <title>The Musa troglodytarum L. genome provides insights into the mechanism of non-climacteric behaviour and enrichment of carotenoids.</title>
        <authorList>
            <person name="Wang J."/>
        </authorList>
    </citation>
    <scope>NUCLEOTIDE SEQUENCE</scope>
    <source>
        <tissue evidence="33">Leaf</tissue>
    </source>
</reference>
<evidence type="ECO:0000256" key="2">
    <source>
        <dbReference type="ARBA" id="ARBA00004479"/>
    </source>
</evidence>
<dbReference type="InterPro" id="IPR051420">
    <property type="entry name" value="Ser_Thr_Kinases_DiverseReg"/>
</dbReference>
<evidence type="ECO:0000256" key="29">
    <source>
        <dbReference type="SAM" id="MobiDB-lite"/>
    </source>
</evidence>
<keyword evidence="12 27" id="KW-0479">Metal-binding</keyword>
<feature type="non-terminal residue" evidence="33">
    <location>
        <position position="1764"/>
    </location>
</feature>
<dbReference type="PROSITE" id="PS50011">
    <property type="entry name" value="PROTEIN_KINASE_DOM"/>
    <property type="match status" value="1"/>
</dbReference>
<comment type="catalytic activity">
    <reaction evidence="25">
        <text>L-threonyl-[protein] + ATP = O-phospho-L-threonyl-[protein] + ADP + H(+)</text>
        <dbReference type="Rhea" id="RHEA:46608"/>
        <dbReference type="Rhea" id="RHEA-COMP:11060"/>
        <dbReference type="Rhea" id="RHEA-COMP:11605"/>
        <dbReference type="ChEBI" id="CHEBI:15378"/>
        <dbReference type="ChEBI" id="CHEBI:30013"/>
        <dbReference type="ChEBI" id="CHEBI:30616"/>
        <dbReference type="ChEBI" id="CHEBI:61977"/>
        <dbReference type="ChEBI" id="CHEBI:456216"/>
        <dbReference type="EC" id="2.7.11.1"/>
    </reaction>
</comment>
<organism evidence="33 34">
    <name type="scientific">Musa troglodytarum</name>
    <name type="common">fe'i banana</name>
    <dbReference type="NCBI Taxonomy" id="320322"/>
    <lineage>
        <taxon>Eukaryota</taxon>
        <taxon>Viridiplantae</taxon>
        <taxon>Streptophyta</taxon>
        <taxon>Embryophyta</taxon>
        <taxon>Tracheophyta</taxon>
        <taxon>Spermatophyta</taxon>
        <taxon>Magnoliopsida</taxon>
        <taxon>Liliopsida</taxon>
        <taxon>Zingiberales</taxon>
        <taxon>Musaceae</taxon>
        <taxon>Musa</taxon>
    </lineage>
</organism>
<evidence type="ECO:0000256" key="4">
    <source>
        <dbReference type="ARBA" id="ARBA00009592"/>
    </source>
</evidence>
<evidence type="ECO:0000256" key="19">
    <source>
        <dbReference type="ARBA" id="ARBA00022840"/>
    </source>
</evidence>
<evidence type="ECO:0000259" key="31">
    <source>
        <dbReference type="PROSITE" id="PS50011"/>
    </source>
</evidence>
<dbReference type="PROSITE" id="PS51450">
    <property type="entry name" value="LRR"/>
    <property type="match status" value="1"/>
</dbReference>
<feature type="region of interest" description="Disordered" evidence="29">
    <location>
        <begin position="1101"/>
        <end position="1120"/>
    </location>
</feature>
<keyword evidence="6" id="KW-1003">Cell membrane</keyword>
<feature type="zinc finger region" description="C3H1-type" evidence="27">
    <location>
        <begin position="1128"/>
        <end position="1155"/>
    </location>
</feature>
<evidence type="ECO:0000256" key="20">
    <source>
        <dbReference type="ARBA" id="ARBA00022989"/>
    </source>
</evidence>
<evidence type="ECO:0000256" key="1">
    <source>
        <dbReference type="ARBA" id="ARBA00004162"/>
    </source>
</evidence>
<dbReference type="FunFam" id="3.30.200.20:FF:000309">
    <property type="entry name" value="Leucine-rich repeat receptor protein kinase MSP1"/>
    <property type="match status" value="1"/>
</dbReference>
<dbReference type="SUPFAM" id="SSF52058">
    <property type="entry name" value="L domain-like"/>
    <property type="match status" value="1"/>
</dbReference>
<feature type="compositionally biased region" description="Basic and acidic residues" evidence="29">
    <location>
        <begin position="1416"/>
        <end position="1447"/>
    </location>
</feature>
<evidence type="ECO:0000256" key="10">
    <source>
        <dbReference type="ARBA" id="ARBA00022679"/>
    </source>
</evidence>
<evidence type="ECO:0000256" key="15">
    <source>
        <dbReference type="ARBA" id="ARBA00022741"/>
    </source>
</evidence>
<dbReference type="Proteomes" id="UP001055439">
    <property type="component" value="Chromosome 7"/>
</dbReference>
<feature type="compositionally biased region" description="Basic and acidic residues" evidence="29">
    <location>
        <begin position="1364"/>
        <end position="1402"/>
    </location>
</feature>
<protein>
    <recommendedName>
        <fullName evidence="5">non-specific serine/threonine protein kinase</fullName>
        <ecNumber evidence="5">2.7.11.1</ecNumber>
    </recommendedName>
</protein>
<dbReference type="EMBL" id="CP097509">
    <property type="protein sequence ID" value="URE21851.1"/>
    <property type="molecule type" value="Genomic_DNA"/>
</dbReference>
<dbReference type="GO" id="GO:0005886">
    <property type="term" value="C:plasma membrane"/>
    <property type="evidence" value="ECO:0007669"/>
    <property type="project" value="UniProtKB-SubCell"/>
</dbReference>
<evidence type="ECO:0000313" key="34">
    <source>
        <dbReference type="Proteomes" id="UP001055439"/>
    </source>
</evidence>
<feature type="transmembrane region" description="Helical" evidence="30">
    <location>
        <begin position="688"/>
        <end position="709"/>
    </location>
</feature>
<dbReference type="InterPro" id="IPR000571">
    <property type="entry name" value="Znf_CCCH"/>
</dbReference>
<feature type="region of interest" description="Disordered" evidence="29">
    <location>
        <begin position="1344"/>
        <end position="1460"/>
    </location>
</feature>
<dbReference type="Pfam" id="PF08263">
    <property type="entry name" value="LRRNT_2"/>
    <property type="match status" value="1"/>
</dbReference>
<dbReference type="SUPFAM" id="SSF52047">
    <property type="entry name" value="RNI-like"/>
    <property type="match status" value="1"/>
</dbReference>
<evidence type="ECO:0000256" key="30">
    <source>
        <dbReference type="SAM" id="Phobius"/>
    </source>
</evidence>
<keyword evidence="21" id="KW-0238">DNA-binding</keyword>
<dbReference type="FunFam" id="4.10.1000.10:FF:000021">
    <property type="entry name" value="Zinc finger CCCH domain-containing protein 17"/>
    <property type="match status" value="1"/>
</dbReference>
<comment type="subcellular location">
    <subcellularLocation>
        <location evidence="1">Cell membrane</location>
        <topology evidence="1">Single-pass membrane protein</topology>
    </subcellularLocation>
    <subcellularLocation>
        <location evidence="2">Membrane</location>
        <topology evidence="2">Single-pass type I membrane protein</topology>
    </subcellularLocation>
</comment>
<dbReference type="SMART" id="SM00220">
    <property type="entry name" value="S_TKc"/>
    <property type="match status" value="1"/>
</dbReference>
<dbReference type="Pfam" id="PF00560">
    <property type="entry name" value="LRR_1"/>
    <property type="match status" value="4"/>
</dbReference>
<evidence type="ECO:0000256" key="8">
    <source>
        <dbReference type="ARBA" id="ARBA00022553"/>
    </source>
</evidence>
<evidence type="ECO:0000256" key="25">
    <source>
        <dbReference type="ARBA" id="ARBA00047899"/>
    </source>
</evidence>
<gene>
    <name evidence="33" type="ORF">MUK42_10979</name>
</gene>
<dbReference type="Pfam" id="PF13855">
    <property type="entry name" value="LRR_8"/>
    <property type="match status" value="2"/>
</dbReference>
<dbReference type="SUPFAM" id="SSF90229">
    <property type="entry name" value="CCCH zinc finger"/>
    <property type="match status" value="1"/>
</dbReference>
<keyword evidence="16 27" id="KW-0863">Zinc-finger</keyword>
<dbReference type="FunFam" id="3.80.10.10:FF:000095">
    <property type="entry name" value="LRR receptor-like serine/threonine-protein kinase GSO1"/>
    <property type="match status" value="1"/>
</dbReference>
<dbReference type="GO" id="GO:0003677">
    <property type="term" value="F:DNA binding"/>
    <property type="evidence" value="ECO:0007669"/>
    <property type="project" value="UniProtKB-KW"/>
</dbReference>
<dbReference type="GO" id="GO:0008270">
    <property type="term" value="F:zinc ion binding"/>
    <property type="evidence" value="ECO:0007669"/>
    <property type="project" value="UniProtKB-KW"/>
</dbReference>
<keyword evidence="9" id="KW-0433">Leucine-rich repeat</keyword>
<dbReference type="PROSITE" id="PS50103">
    <property type="entry name" value="ZF_C3H1"/>
    <property type="match status" value="3"/>
</dbReference>
<keyword evidence="14" id="KW-0677">Repeat</keyword>
<dbReference type="InterPro" id="IPR008271">
    <property type="entry name" value="Ser/Thr_kinase_AS"/>
</dbReference>
<name>A0A9E7GU78_9LILI</name>
<evidence type="ECO:0000256" key="27">
    <source>
        <dbReference type="PROSITE-ProRule" id="PRU00723"/>
    </source>
</evidence>
<dbReference type="Pfam" id="PF14608">
    <property type="entry name" value="zf-CCCH_2"/>
    <property type="match status" value="1"/>
</dbReference>
<dbReference type="PROSITE" id="PS00107">
    <property type="entry name" value="PROTEIN_KINASE_ATP"/>
    <property type="match status" value="1"/>
</dbReference>
<evidence type="ECO:0000256" key="3">
    <source>
        <dbReference type="ARBA" id="ARBA00008684"/>
    </source>
</evidence>
<dbReference type="GO" id="GO:0005524">
    <property type="term" value="F:ATP binding"/>
    <property type="evidence" value="ECO:0007669"/>
    <property type="project" value="UniProtKB-UniRule"/>
</dbReference>
<dbReference type="InterPro" id="IPR013210">
    <property type="entry name" value="LRR_N_plant-typ"/>
</dbReference>
<dbReference type="InterPro" id="IPR041686">
    <property type="entry name" value="Znf-CCCH_3"/>
</dbReference>
<feature type="domain" description="Protein kinase" evidence="31">
    <location>
        <begin position="761"/>
        <end position="1035"/>
    </location>
</feature>
<evidence type="ECO:0000256" key="26">
    <source>
        <dbReference type="ARBA" id="ARBA00048679"/>
    </source>
</evidence>
<dbReference type="Gene3D" id="1.10.510.10">
    <property type="entry name" value="Transferase(Phosphotransferase) domain 1"/>
    <property type="match status" value="1"/>
</dbReference>
<evidence type="ECO:0000256" key="22">
    <source>
        <dbReference type="ARBA" id="ARBA00023136"/>
    </source>
</evidence>
<dbReference type="SUPFAM" id="SSF56112">
    <property type="entry name" value="Protein kinase-like (PK-like)"/>
    <property type="match status" value="1"/>
</dbReference>
<evidence type="ECO:0000256" key="5">
    <source>
        <dbReference type="ARBA" id="ARBA00012513"/>
    </source>
</evidence>
<keyword evidence="18 27" id="KW-0862">Zinc</keyword>
<feature type="binding site" evidence="28">
    <location>
        <position position="789"/>
    </location>
    <ligand>
        <name>ATP</name>
        <dbReference type="ChEBI" id="CHEBI:30616"/>
    </ligand>
</feature>
<dbReference type="PROSITE" id="PS00108">
    <property type="entry name" value="PROTEIN_KINASE_ST"/>
    <property type="match status" value="1"/>
</dbReference>
<proteinExistence type="inferred from homology"/>
<feature type="zinc finger region" description="C3H1-type" evidence="27">
    <location>
        <begin position="1035"/>
        <end position="1064"/>
    </location>
</feature>
<evidence type="ECO:0000256" key="13">
    <source>
        <dbReference type="ARBA" id="ARBA00022729"/>
    </source>
</evidence>
<keyword evidence="20 30" id="KW-1133">Transmembrane helix</keyword>
<dbReference type="InterPro" id="IPR017441">
    <property type="entry name" value="Protein_kinase_ATP_BS"/>
</dbReference>
<keyword evidence="8" id="KW-0597">Phosphoprotein</keyword>
<evidence type="ECO:0000313" key="33">
    <source>
        <dbReference type="EMBL" id="URE21851.1"/>
    </source>
</evidence>
<evidence type="ECO:0000256" key="11">
    <source>
        <dbReference type="ARBA" id="ARBA00022692"/>
    </source>
</evidence>
<dbReference type="SMART" id="SM00369">
    <property type="entry name" value="LRR_TYP"/>
    <property type="match status" value="9"/>
</dbReference>
<evidence type="ECO:0000256" key="16">
    <source>
        <dbReference type="ARBA" id="ARBA00022771"/>
    </source>
</evidence>
<feature type="domain" description="C3H1-type" evidence="32">
    <location>
        <begin position="1035"/>
        <end position="1064"/>
    </location>
</feature>
<keyword evidence="24" id="KW-0325">Glycoprotein</keyword>
<keyword evidence="19 28" id="KW-0067">ATP-binding</keyword>
<dbReference type="GO" id="GO:0004674">
    <property type="term" value="F:protein serine/threonine kinase activity"/>
    <property type="evidence" value="ECO:0007669"/>
    <property type="project" value="UniProtKB-KW"/>
</dbReference>
<evidence type="ECO:0000256" key="17">
    <source>
        <dbReference type="ARBA" id="ARBA00022777"/>
    </source>
</evidence>
<dbReference type="InterPro" id="IPR011009">
    <property type="entry name" value="Kinase-like_dom_sf"/>
</dbReference>
<dbReference type="InterPro" id="IPR036855">
    <property type="entry name" value="Znf_CCCH_sf"/>
</dbReference>
<sequence>MTRRGGFWALLSVRACCLFLLSFLIRARVAFSQNQTCESKDLNALLGFANELDLGWVLNGSSSGCCDWSGVTCGPPTINGRRVVGLDLSGKSLRGSISDSLAGLDQLKRLDLSVNSLQGVVPPQLLRLPLLEFINLSTNQLKGVIPSNLSLPAIQVFNISYNQFTGSHPILVGSNNLTSFDLTSNKFYGPIDAGICNSSAKIRILRFSENSFYGDLPRGLRNCSSLTELWLSMNDLSGDLPDALFDMTSMTQLFLEGNQFSGNLSTNMSNLSNLVEIDLSLNRFSGLIPDVFGSLAKLESFSAQSNKLVGNFPSSLSKLSSLRVLNLNNNSLSGEINLNCTAMPKLSTLNLGSNYFSGPIPDMLLHCVQLKTLNLAKNNLTGEIPHSFKNFTSLSDLSLSGNHFSNITSALQILQYCPKLTTLVLTRNFHGGEMMPVDGIQGFEKMELLVIANCALTGSIPSWLANLTRLKVLDISWNRLSGSIPTWLGNLDNLFYLDLSNNSFSGQLPNSLTQMKSLMSGSKSPQVGSTENFPFFIKRNSSGKGLQYNQVSSFPPSLILGDNMLVGRILPGFGKLVDLLVLDLSWNNLSGNIPAELSGMTSLEILDLSHNNLTGAIPSSLTNLSFLSKFDVAYNNLVGQVPTGGQFSTFSSSDFEGNSELCGIHLSPCKSQDLPPSRVKKHKRAARISIAVGIGIGASFLLGVVYWIILRQHSGKHENNAKAVTHADESSDAAGCTIVLLFHKDNKELNIDDILKSTNNFDPAFIVGCGGYGLVYKATLPDGRNIAIKRLSGDFFQVEREFQAEVETLSRAQHRNLVSLQGYCKFGNDRLLIYSYMENGSLDYWLHEKNEGSLMLDWGRRLQIALGAARGLAYLHESCEPHILHRDIKSSNILLDEEFEAHLADFGLARLISPSETHVTTDLVGTLGYIPPEYGQSPGATFKGDVYSFGVVLLELLTGRRPVDMCKPKGSRDVVSWVLQMKKERREAEVFDPCIYDKDDNSQILRMLELACLCVMESGGGREAIRPVTAEEEAMKRNTDCVYFLASPLTCKKGSDCEYRHSEGARINPRDCWYWLNGNCLNPKCSFRHPPLDSLFAKPMPTSGSVPPPQTAPLTRAPSAHSLSNNINKQSVPCHYFQWGQCLKGERCPYMHGPQASVALVSQQSAKASKLLPEPPQTSKKDRLQNATMQQNVTELNLDKPKTIVNMQIEMPSATTKLVTKAENAANAELSENKRLSFCPLDDEPPAAPQNVITTSSGHTLSNPWSHQIQATNEQPENGRDTDEFSREYSPGFDVLVEDDIKDPDYFHNEDDFRMASAHGGQNLEPEDDYDYHHSDYELITKTGRDRSNDRGKYDNYEQTCGRHGWEPKTSERFLDKPPSHGRVMLDREAKLDEMDGSDLRHRLLKQRRPNGSRSTDSRDGHGEHSRRNEDNVQEKDYGHHFRDRRQFPPKNSLSTRLQGRIAFPRRSLTDRASNLLLEKERGRGLQGRLSPVRRINSQVRHPERIRQQPTEEFGIDSRSIRNRPCRRGDANSLDFAGPKSLAELKGAKINDSSQEQSIISSSVNTKLIKAKPGKVEGLQESDNSPALEDPMQLRSILKRKREMTYADNEISTSQYDNNQGGGESAINESVSAAMLSLQSVHPGEAGREGNHTIGSHKVQDVGAVDGVITTEDGELTYDDIQSSTKADAVETEDGMGLENVEEEELENYCQRDGGFDYESGDFKANNDENAFQGDEEELDDEDDFARKVDQEEAEMEGWKVLLR</sequence>
<evidence type="ECO:0000256" key="18">
    <source>
        <dbReference type="ARBA" id="ARBA00022833"/>
    </source>
</evidence>
<evidence type="ECO:0000256" key="14">
    <source>
        <dbReference type="ARBA" id="ARBA00022737"/>
    </source>
</evidence>
<dbReference type="FunFam" id="1.10.510.10:FF:000309">
    <property type="entry name" value="Leucine-rich repeat receptor-like protein kinase"/>
    <property type="match status" value="1"/>
</dbReference>